<dbReference type="Pfam" id="PF03457">
    <property type="entry name" value="HA"/>
    <property type="match status" value="2"/>
</dbReference>
<evidence type="ECO:0000313" key="2">
    <source>
        <dbReference type="EMBL" id="KAK3283889.1"/>
    </source>
</evidence>
<proteinExistence type="predicted"/>
<dbReference type="EMBL" id="LGRX02002606">
    <property type="protein sequence ID" value="KAK3283889.1"/>
    <property type="molecule type" value="Genomic_DNA"/>
</dbReference>
<feature type="domain" description="Helicase-associated" evidence="1">
    <location>
        <begin position="92"/>
        <end position="150"/>
    </location>
</feature>
<reference evidence="2 3" key="1">
    <citation type="journal article" date="2015" name="Genome Biol. Evol.">
        <title>Comparative Genomics of a Bacterivorous Green Alga Reveals Evolutionary Causalities and Consequences of Phago-Mixotrophic Mode of Nutrition.</title>
        <authorList>
            <person name="Burns J.A."/>
            <person name="Paasch A."/>
            <person name="Narechania A."/>
            <person name="Kim E."/>
        </authorList>
    </citation>
    <scope>NUCLEOTIDE SEQUENCE [LARGE SCALE GENOMIC DNA]</scope>
    <source>
        <strain evidence="2 3">PLY_AMNH</strain>
    </source>
</reference>
<dbReference type="Gene3D" id="6.10.140.530">
    <property type="match status" value="2"/>
</dbReference>
<gene>
    <name evidence="2" type="ORF">CYMTET_8438</name>
</gene>
<sequence>MNGILFHSHCSLSRAHDVLTPGSCRASPLHNPSSTGNVARLPVGHLRVVLRVEAQGKPAQFSRRISPYYRQRRAAAFSSAEPSTETKAQTNTTWQRCYNELEAFHKDNGHSSLLSERGTELEEWVRAQRTARKEGRLKAKQINALNSLEFDWEGGAAEWMSHYQQLTTFCNTHGSCNVPKSYPNGELGEWLSEQRAAQRKGRLSAFRAGKLEALGITPKKK</sequence>
<protein>
    <recommendedName>
        <fullName evidence="1">Helicase-associated domain-containing protein</fullName>
    </recommendedName>
</protein>
<dbReference type="AlphaFoldDB" id="A0AAE0GT56"/>
<dbReference type="PANTHER" id="PTHR33418:SF1">
    <property type="entry name" value="HELICASE-ASSOCIATED DOMAIN-CONTAINING PROTEIN"/>
    <property type="match status" value="1"/>
</dbReference>
<accession>A0AAE0GT56</accession>
<dbReference type="Proteomes" id="UP001190700">
    <property type="component" value="Unassembled WGS sequence"/>
</dbReference>
<dbReference type="PANTHER" id="PTHR33418">
    <property type="entry name" value="HELICASE-ASSOCIATED"/>
    <property type="match status" value="1"/>
</dbReference>
<name>A0AAE0GT56_9CHLO</name>
<keyword evidence="3" id="KW-1185">Reference proteome</keyword>
<dbReference type="InterPro" id="IPR005114">
    <property type="entry name" value="Helicase_assoc"/>
</dbReference>
<comment type="caution">
    <text evidence="2">The sequence shown here is derived from an EMBL/GenBank/DDBJ whole genome shotgun (WGS) entry which is preliminary data.</text>
</comment>
<evidence type="ECO:0000313" key="3">
    <source>
        <dbReference type="Proteomes" id="UP001190700"/>
    </source>
</evidence>
<organism evidence="2 3">
    <name type="scientific">Cymbomonas tetramitiformis</name>
    <dbReference type="NCBI Taxonomy" id="36881"/>
    <lineage>
        <taxon>Eukaryota</taxon>
        <taxon>Viridiplantae</taxon>
        <taxon>Chlorophyta</taxon>
        <taxon>Pyramimonadophyceae</taxon>
        <taxon>Pyramimonadales</taxon>
        <taxon>Pyramimonadaceae</taxon>
        <taxon>Cymbomonas</taxon>
    </lineage>
</organism>
<evidence type="ECO:0000259" key="1">
    <source>
        <dbReference type="Pfam" id="PF03457"/>
    </source>
</evidence>
<feature type="domain" description="Helicase-associated" evidence="1">
    <location>
        <begin position="157"/>
        <end position="215"/>
    </location>
</feature>